<feature type="non-terminal residue" evidence="1">
    <location>
        <position position="35"/>
    </location>
</feature>
<dbReference type="AlphaFoldDB" id="A0A382YCW6"/>
<sequence>MVPFAATCDKNLLKVETITINYMLNTCAERTVSPL</sequence>
<dbReference type="EMBL" id="UINC01174831">
    <property type="protein sequence ID" value="SVD81156.1"/>
    <property type="molecule type" value="Genomic_DNA"/>
</dbReference>
<name>A0A382YCW6_9ZZZZ</name>
<reference evidence="1" key="1">
    <citation type="submission" date="2018-05" db="EMBL/GenBank/DDBJ databases">
        <authorList>
            <person name="Lanie J.A."/>
            <person name="Ng W.-L."/>
            <person name="Kazmierczak K.M."/>
            <person name="Andrzejewski T.M."/>
            <person name="Davidsen T.M."/>
            <person name="Wayne K.J."/>
            <person name="Tettelin H."/>
            <person name="Glass J.I."/>
            <person name="Rusch D."/>
            <person name="Podicherti R."/>
            <person name="Tsui H.-C.T."/>
            <person name="Winkler M.E."/>
        </authorList>
    </citation>
    <scope>NUCLEOTIDE SEQUENCE</scope>
</reference>
<accession>A0A382YCW6</accession>
<proteinExistence type="predicted"/>
<gene>
    <name evidence="1" type="ORF">METZ01_LOCUS434010</name>
</gene>
<protein>
    <submittedName>
        <fullName evidence="1">Uncharacterized protein</fullName>
    </submittedName>
</protein>
<organism evidence="1">
    <name type="scientific">marine metagenome</name>
    <dbReference type="NCBI Taxonomy" id="408172"/>
    <lineage>
        <taxon>unclassified sequences</taxon>
        <taxon>metagenomes</taxon>
        <taxon>ecological metagenomes</taxon>
    </lineage>
</organism>
<evidence type="ECO:0000313" key="1">
    <source>
        <dbReference type="EMBL" id="SVD81156.1"/>
    </source>
</evidence>